<dbReference type="Proteomes" id="UP000251314">
    <property type="component" value="Unassembled WGS sequence"/>
</dbReference>
<name>A0A329S5B7_9STRA</name>
<reference evidence="6 7" key="1">
    <citation type="submission" date="2018-01" db="EMBL/GenBank/DDBJ databases">
        <title>Draft genome of the strawberry crown rot pathogen Phytophthora cactorum.</title>
        <authorList>
            <person name="Armitage A.D."/>
            <person name="Lysoe E."/>
            <person name="Nellist C.F."/>
            <person name="Harrison R.J."/>
            <person name="Brurberg M.B."/>
        </authorList>
    </citation>
    <scope>NUCLEOTIDE SEQUENCE [LARGE SCALE GENOMIC DNA]</scope>
    <source>
        <strain evidence="6 7">10300</strain>
    </source>
</reference>
<protein>
    <recommendedName>
        <fullName evidence="8">Tc1-like transposase DDE domain-containing protein</fullName>
    </recommendedName>
</protein>
<organism evidence="6 7">
    <name type="scientific">Phytophthora cactorum</name>
    <dbReference type="NCBI Taxonomy" id="29920"/>
    <lineage>
        <taxon>Eukaryota</taxon>
        <taxon>Sar</taxon>
        <taxon>Stramenopiles</taxon>
        <taxon>Oomycota</taxon>
        <taxon>Peronosporomycetes</taxon>
        <taxon>Peronosporales</taxon>
        <taxon>Peronosporaceae</taxon>
        <taxon>Phytophthora</taxon>
    </lineage>
</organism>
<reference evidence="5" key="2">
    <citation type="submission" date="2018-05" db="EMBL/GenBank/DDBJ databases">
        <title>Effector identification in a new, highly contiguous assembly of the strawberry crown rot pathogen Phytophthora cactorum.</title>
        <authorList>
            <person name="Armitage A.D."/>
            <person name="Nellist C.F."/>
            <person name="Bates H."/>
            <person name="Vickerstaff R.J."/>
            <person name="Harrison R.J."/>
        </authorList>
    </citation>
    <scope>NUCLEOTIDE SEQUENCE</scope>
    <source>
        <strain evidence="1">15-7</strain>
        <strain evidence="2">4032</strain>
        <strain evidence="3">4040</strain>
        <strain evidence="4">P415</strain>
        <strain evidence="5">P421</strain>
    </source>
</reference>
<dbReference type="AlphaFoldDB" id="A0A329S5B7"/>
<sequence>MCNPIEGCFSVLKARIKEQLALDRAEICDRTNMTDANGNRITIAERQMGFLERAATACMKCMTPRLVTQMELHCRDAVNAAEEGKDMMYGK</sequence>
<dbReference type="Proteomes" id="UP000736787">
    <property type="component" value="Unassembled WGS sequence"/>
</dbReference>
<gene>
    <name evidence="6" type="ORF">PC110_g11713</name>
    <name evidence="1" type="ORF">PC113_g6552</name>
    <name evidence="2" type="ORF">PC115_g8295</name>
    <name evidence="3" type="ORF">PC117_g5569</name>
    <name evidence="4" type="ORF">PC118_g8553</name>
    <name evidence="5" type="ORF">PC129_g2912</name>
</gene>
<dbReference type="Proteomes" id="UP000774804">
    <property type="component" value="Unassembled WGS sequence"/>
</dbReference>
<dbReference type="VEuPathDB" id="FungiDB:PC110_g11713"/>
<evidence type="ECO:0008006" key="8">
    <source>
        <dbReference type="Google" id="ProtNLM"/>
    </source>
</evidence>
<accession>A0A329S5B7</accession>
<dbReference type="EMBL" id="RCMG01000135">
    <property type="protein sequence ID" value="KAG2862174.1"/>
    <property type="molecule type" value="Genomic_DNA"/>
</dbReference>
<dbReference type="Proteomes" id="UP000735874">
    <property type="component" value="Unassembled WGS sequence"/>
</dbReference>
<evidence type="ECO:0000313" key="4">
    <source>
        <dbReference type="EMBL" id="KAG2985064.1"/>
    </source>
</evidence>
<evidence type="ECO:0000313" key="5">
    <source>
        <dbReference type="EMBL" id="KAG3226492.1"/>
    </source>
</evidence>
<dbReference type="STRING" id="29920.A0A329S5B7"/>
<dbReference type="EMBL" id="RCMV01000056">
    <property type="protein sequence ID" value="KAG3226492.1"/>
    <property type="molecule type" value="Genomic_DNA"/>
</dbReference>
<dbReference type="EMBL" id="RCML01000220">
    <property type="protein sequence ID" value="KAG2985064.1"/>
    <property type="molecule type" value="Genomic_DNA"/>
</dbReference>
<evidence type="ECO:0000313" key="1">
    <source>
        <dbReference type="EMBL" id="KAG2862174.1"/>
    </source>
</evidence>
<comment type="caution">
    <text evidence="6">The sequence shown here is derived from an EMBL/GenBank/DDBJ whole genome shotgun (WGS) entry which is preliminary data.</text>
</comment>
<evidence type="ECO:0000313" key="3">
    <source>
        <dbReference type="EMBL" id="KAG2949069.1"/>
    </source>
</evidence>
<dbReference type="EMBL" id="RCMK01000098">
    <property type="protein sequence ID" value="KAG2949069.1"/>
    <property type="molecule type" value="Genomic_DNA"/>
</dbReference>
<proteinExistence type="predicted"/>
<evidence type="ECO:0000313" key="2">
    <source>
        <dbReference type="EMBL" id="KAG2925308.1"/>
    </source>
</evidence>
<dbReference type="OrthoDB" id="117199at2759"/>
<evidence type="ECO:0000313" key="7">
    <source>
        <dbReference type="Proteomes" id="UP000251314"/>
    </source>
</evidence>
<dbReference type="Proteomes" id="UP000697107">
    <property type="component" value="Unassembled WGS sequence"/>
</dbReference>
<dbReference type="EMBL" id="MJFZ01000300">
    <property type="protein sequence ID" value="RAW31935.1"/>
    <property type="molecule type" value="Genomic_DNA"/>
</dbReference>
<dbReference type="EMBL" id="RCMI01000213">
    <property type="protein sequence ID" value="KAG2925308.1"/>
    <property type="molecule type" value="Genomic_DNA"/>
</dbReference>
<evidence type="ECO:0000313" key="6">
    <source>
        <dbReference type="EMBL" id="RAW31935.1"/>
    </source>
</evidence>
<dbReference type="Proteomes" id="UP000760860">
    <property type="component" value="Unassembled WGS sequence"/>
</dbReference>
<keyword evidence="7" id="KW-1185">Reference proteome</keyword>